<keyword evidence="7" id="KW-0282">Flagellum</keyword>
<dbReference type="GO" id="GO:0044780">
    <property type="term" value="P:bacterial-type flagellum assembly"/>
    <property type="evidence" value="ECO:0007669"/>
    <property type="project" value="InterPro"/>
</dbReference>
<dbReference type="Proteomes" id="UP000315889">
    <property type="component" value="Unassembled WGS sequence"/>
</dbReference>
<dbReference type="InterPro" id="IPR036584">
    <property type="entry name" value="FliS_sf"/>
</dbReference>
<dbReference type="SUPFAM" id="SSF101116">
    <property type="entry name" value="Flagellar export chaperone FliS"/>
    <property type="match status" value="1"/>
</dbReference>
<dbReference type="Gene3D" id="1.20.120.340">
    <property type="entry name" value="Flagellar protein FliS"/>
    <property type="match status" value="1"/>
</dbReference>
<dbReference type="GO" id="GO:0071973">
    <property type="term" value="P:bacterial-type flagellum-dependent cell motility"/>
    <property type="evidence" value="ECO:0007669"/>
    <property type="project" value="TreeGrafter"/>
</dbReference>
<evidence type="ECO:0000256" key="6">
    <source>
        <dbReference type="PIRNR" id="PIRNR039090"/>
    </source>
</evidence>
<comment type="similarity">
    <text evidence="2 6">Belongs to the FliS family.</text>
</comment>
<sequence length="139" mass="15273">MKARLSRGTAAYRNVNNTAGAPYADSIQLTQMLFSALVESLAEAEGHMRRKAFEKKAGSLNRASKILLGLQDSLDFDKGQELAINLSEIYDYSRRRLFQASLKNDLAAIQEVRGLISEIDSAWQLLPSVLNNPSSAIAS</sequence>
<dbReference type="PANTHER" id="PTHR34773:SF1">
    <property type="entry name" value="FLAGELLAR SECRETION CHAPERONE FLIS"/>
    <property type="match status" value="1"/>
</dbReference>
<evidence type="ECO:0000313" key="8">
    <source>
        <dbReference type="Proteomes" id="UP000315889"/>
    </source>
</evidence>
<dbReference type="EMBL" id="SHBP01000006">
    <property type="protein sequence ID" value="RZO20060.1"/>
    <property type="molecule type" value="Genomic_DNA"/>
</dbReference>
<comment type="caution">
    <text evidence="7">The sequence shown here is derived from an EMBL/GenBank/DDBJ whole genome shotgun (WGS) entry which is preliminary data.</text>
</comment>
<keyword evidence="4 6" id="KW-1005">Bacterial flagellum biogenesis</keyword>
<dbReference type="InterPro" id="IPR003713">
    <property type="entry name" value="FliS"/>
</dbReference>
<dbReference type="PANTHER" id="PTHR34773">
    <property type="entry name" value="FLAGELLAR SECRETION CHAPERONE FLIS"/>
    <property type="match status" value="1"/>
</dbReference>
<keyword evidence="5" id="KW-0143">Chaperone</keyword>
<dbReference type="NCBIfam" id="TIGR00208">
    <property type="entry name" value="fliS"/>
    <property type="match status" value="1"/>
</dbReference>
<evidence type="ECO:0000313" key="7">
    <source>
        <dbReference type="EMBL" id="RZO20060.1"/>
    </source>
</evidence>
<dbReference type="AlphaFoldDB" id="A0A520MFS0"/>
<dbReference type="Pfam" id="PF02561">
    <property type="entry name" value="FliS"/>
    <property type="match status" value="1"/>
</dbReference>
<reference evidence="7 8" key="1">
    <citation type="submission" date="2019-02" db="EMBL/GenBank/DDBJ databases">
        <title>Prokaryotic population dynamics and viral predation in marine succession experiment using metagenomics: the confinement effect.</title>
        <authorList>
            <person name="Haro-Moreno J.M."/>
            <person name="Rodriguez-Valera F."/>
            <person name="Lopez-Perez M."/>
        </authorList>
    </citation>
    <scope>NUCLEOTIDE SEQUENCE [LARGE SCALE GENOMIC DNA]</scope>
    <source>
        <strain evidence="7">MED-G170</strain>
    </source>
</reference>
<keyword evidence="7" id="KW-0966">Cell projection</keyword>
<proteinExistence type="inferred from homology"/>
<evidence type="ECO:0000256" key="5">
    <source>
        <dbReference type="ARBA" id="ARBA00023186"/>
    </source>
</evidence>
<evidence type="ECO:0000256" key="4">
    <source>
        <dbReference type="ARBA" id="ARBA00022795"/>
    </source>
</evidence>
<evidence type="ECO:0000256" key="3">
    <source>
        <dbReference type="ARBA" id="ARBA00022490"/>
    </source>
</evidence>
<dbReference type="GO" id="GO:0005829">
    <property type="term" value="C:cytosol"/>
    <property type="evidence" value="ECO:0007669"/>
    <property type="project" value="UniProtKB-SubCell"/>
</dbReference>
<protein>
    <recommendedName>
        <fullName evidence="6">Flagellar secretion chaperone FliS</fullName>
    </recommendedName>
</protein>
<gene>
    <name evidence="7" type="primary">fliS</name>
    <name evidence="7" type="ORF">EVB03_05520</name>
</gene>
<comment type="subcellular location">
    <subcellularLocation>
        <location evidence="1 6">Cytoplasm</location>
        <location evidence="1 6">Cytosol</location>
    </subcellularLocation>
</comment>
<organism evidence="7 8">
    <name type="scientific">SAR92 clade bacterium</name>
    <dbReference type="NCBI Taxonomy" id="2315479"/>
    <lineage>
        <taxon>Bacteria</taxon>
        <taxon>Pseudomonadati</taxon>
        <taxon>Pseudomonadota</taxon>
        <taxon>Gammaproteobacteria</taxon>
        <taxon>Cellvibrionales</taxon>
        <taxon>Porticoccaceae</taxon>
        <taxon>SAR92 clade</taxon>
    </lineage>
</organism>
<evidence type="ECO:0000256" key="2">
    <source>
        <dbReference type="ARBA" id="ARBA00008787"/>
    </source>
</evidence>
<name>A0A520MFS0_9GAMM</name>
<keyword evidence="3 6" id="KW-0963">Cytoplasm</keyword>
<accession>A0A520MFS0</accession>
<dbReference type="CDD" id="cd16098">
    <property type="entry name" value="FliS"/>
    <property type="match status" value="1"/>
</dbReference>
<keyword evidence="7" id="KW-0969">Cilium</keyword>
<dbReference type="PIRSF" id="PIRSF039090">
    <property type="entry name" value="Flis"/>
    <property type="match status" value="1"/>
</dbReference>
<evidence type="ECO:0000256" key="1">
    <source>
        <dbReference type="ARBA" id="ARBA00004514"/>
    </source>
</evidence>